<evidence type="ECO:0000313" key="1">
    <source>
        <dbReference type="EMBL" id="VCW68376.1"/>
    </source>
</evidence>
<dbReference type="Proteomes" id="UP000269945">
    <property type="component" value="Unassembled WGS sequence"/>
</dbReference>
<protein>
    <submittedName>
        <fullName evidence="1">Uncharacterized protein</fullName>
    </submittedName>
</protein>
<comment type="caution">
    <text evidence="1">The sequence shown here is derived from an EMBL/GenBank/DDBJ whole genome shotgun (WGS) entry which is preliminary data.</text>
</comment>
<accession>A0A9X9LHK3</accession>
<gene>
    <name evidence="1" type="ORF">BN2614_LOCUS1</name>
</gene>
<proteinExistence type="predicted"/>
<dbReference type="AlphaFoldDB" id="A0A9X9LHK3"/>
<organism evidence="1 2">
    <name type="scientific">Gulo gulo</name>
    <name type="common">Wolverine</name>
    <name type="synonym">Gluton</name>
    <dbReference type="NCBI Taxonomy" id="48420"/>
    <lineage>
        <taxon>Eukaryota</taxon>
        <taxon>Metazoa</taxon>
        <taxon>Chordata</taxon>
        <taxon>Craniata</taxon>
        <taxon>Vertebrata</taxon>
        <taxon>Euteleostomi</taxon>
        <taxon>Mammalia</taxon>
        <taxon>Eutheria</taxon>
        <taxon>Laurasiatheria</taxon>
        <taxon>Carnivora</taxon>
        <taxon>Caniformia</taxon>
        <taxon>Musteloidea</taxon>
        <taxon>Mustelidae</taxon>
        <taxon>Guloninae</taxon>
        <taxon>Gulo</taxon>
    </lineage>
</organism>
<evidence type="ECO:0000313" key="2">
    <source>
        <dbReference type="Proteomes" id="UP000269945"/>
    </source>
</evidence>
<reference evidence="1 2" key="1">
    <citation type="submission" date="2018-10" db="EMBL/GenBank/DDBJ databases">
        <authorList>
            <person name="Ekblom R."/>
            <person name="Jareborg N."/>
        </authorList>
    </citation>
    <scope>NUCLEOTIDE SEQUENCE [LARGE SCALE GENOMIC DNA]</scope>
    <source>
        <tissue evidence="1">Muscle</tissue>
    </source>
</reference>
<dbReference type="EMBL" id="CYRY02003803">
    <property type="protein sequence ID" value="VCW68376.1"/>
    <property type="molecule type" value="Genomic_DNA"/>
</dbReference>
<sequence length="38" mass="4163">MFGPGGYTFCTNFPGNKDPWPVCPGRPEKQDCQAICCP</sequence>
<keyword evidence="2" id="KW-1185">Reference proteome</keyword>
<name>A0A9X9LHK3_GULGU</name>